<evidence type="ECO:0000313" key="3">
    <source>
        <dbReference type="EMBL" id="CAL1163062.1"/>
    </source>
</evidence>
<dbReference type="EMBL" id="CAMXCT020004593">
    <property type="protein sequence ID" value="CAL1163062.1"/>
    <property type="molecule type" value="Genomic_DNA"/>
</dbReference>
<dbReference type="AlphaFoldDB" id="A0A9P1GGG5"/>
<dbReference type="EMBL" id="CAMXCT030004593">
    <property type="protein sequence ID" value="CAL4796999.1"/>
    <property type="molecule type" value="Genomic_DNA"/>
</dbReference>
<feature type="non-terminal residue" evidence="2">
    <location>
        <position position="55"/>
    </location>
</feature>
<sequence length="55" mass="5922">VSEARRKNGRSSCCRRNRRQQETTEEANGKGDAEAGRIGPCHGGNPGGCLRLPRA</sequence>
<dbReference type="EMBL" id="CAMXCT010004593">
    <property type="protein sequence ID" value="CAI4009687.1"/>
    <property type="molecule type" value="Genomic_DNA"/>
</dbReference>
<evidence type="ECO:0000256" key="1">
    <source>
        <dbReference type="SAM" id="MobiDB-lite"/>
    </source>
</evidence>
<dbReference type="Proteomes" id="UP001152797">
    <property type="component" value="Unassembled WGS sequence"/>
</dbReference>
<accession>A0A9P1GGG5</accession>
<reference evidence="2" key="1">
    <citation type="submission" date="2022-10" db="EMBL/GenBank/DDBJ databases">
        <authorList>
            <person name="Chen Y."/>
            <person name="Dougan E. K."/>
            <person name="Chan C."/>
            <person name="Rhodes N."/>
            <person name="Thang M."/>
        </authorList>
    </citation>
    <scope>NUCLEOTIDE SEQUENCE</scope>
</reference>
<feature type="compositionally biased region" description="Basic and acidic residues" evidence="1">
    <location>
        <begin position="19"/>
        <end position="35"/>
    </location>
</feature>
<comment type="caution">
    <text evidence="2">The sequence shown here is derived from an EMBL/GenBank/DDBJ whole genome shotgun (WGS) entry which is preliminary data.</text>
</comment>
<reference evidence="3" key="2">
    <citation type="submission" date="2024-04" db="EMBL/GenBank/DDBJ databases">
        <authorList>
            <person name="Chen Y."/>
            <person name="Shah S."/>
            <person name="Dougan E. K."/>
            <person name="Thang M."/>
            <person name="Chan C."/>
        </authorList>
    </citation>
    <scope>NUCLEOTIDE SEQUENCE [LARGE SCALE GENOMIC DNA]</scope>
</reference>
<feature type="non-terminal residue" evidence="2">
    <location>
        <position position="1"/>
    </location>
</feature>
<name>A0A9P1GGG5_9DINO</name>
<keyword evidence="4" id="KW-1185">Reference proteome</keyword>
<organism evidence="2">
    <name type="scientific">Cladocopium goreaui</name>
    <dbReference type="NCBI Taxonomy" id="2562237"/>
    <lineage>
        <taxon>Eukaryota</taxon>
        <taxon>Sar</taxon>
        <taxon>Alveolata</taxon>
        <taxon>Dinophyceae</taxon>
        <taxon>Suessiales</taxon>
        <taxon>Symbiodiniaceae</taxon>
        <taxon>Cladocopium</taxon>
    </lineage>
</organism>
<feature type="compositionally biased region" description="Basic residues" evidence="1">
    <location>
        <begin position="7"/>
        <end position="18"/>
    </location>
</feature>
<evidence type="ECO:0000313" key="4">
    <source>
        <dbReference type="Proteomes" id="UP001152797"/>
    </source>
</evidence>
<proteinExistence type="predicted"/>
<gene>
    <name evidence="2" type="ORF">C1SCF055_LOCUS35026</name>
</gene>
<protein>
    <submittedName>
        <fullName evidence="2">Uncharacterized protein</fullName>
    </submittedName>
</protein>
<evidence type="ECO:0000313" key="2">
    <source>
        <dbReference type="EMBL" id="CAI4009687.1"/>
    </source>
</evidence>
<feature type="region of interest" description="Disordered" evidence="1">
    <location>
        <begin position="1"/>
        <end position="55"/>
    </location>
</feature>